<evidence type="ECO:0000313" key="2">
    <source>
        <dbReference type="EMBL" id="MBE1611774.1"/>
    </source>
</evidence>
<dbReference type="PANTHER" id="PTHR48100">
    <property type="entry name" value="BROAD-SPECIFICITY PHOSPHATASE YOR283W-RELATED"/>
    <property type="match status" value="1"/>
</dbReference>
<dbReference type="AlphaFoldDB" id="A0A927N469"/>
<dbReference type="GO" id="GO:0101006">
    <property type="term" value="F:protein histidine phosphatase activity"/>
    <property type="evidence" value="ECO:0007669"/>
    <property type="project" value="TreeGrafter"/>
</dbReference>
<dbReference type="CDD" id="cd07067">
    <property type="entry name" value="HP_PGM_like"/>
    <property type="match status" value="1"/>
</dbReference>
<dbReference type="GO" id="GO:0004619">
    <property type="term" value="F:phosphoglycerate mutase activity"/>
    <property type="evidence" value="ECO:0007669"/>
    <property type="project" value="UniProtKB-EC"/>
</dbReference>
<dbReference type="Pfam" id="PF00300">
    <property type="entry name" value="His_Phos_1"/>
    <property type="match status" value="1"/>
</dbReference>
<dbReference type="InterPro" id="IPR050275">
    <property type="entry name" value="PGM_Phosphatase"/>
</dbReference>
<dbReference type="Proteomes" id="UP000638648">
    <property type="component" value="Unassembled WGS sequence"/>
</dbReference>
<comment type="caution">
    <text evidence="2">The sequence shown here is derived from an EMBL/GenBank/DDBJ whole genome shotgun (WGS) entry which is preliminary data.</text>
</comment>
<organism evidence="2 3">
    <name type="scientific">Actinopolymorpha pittospori</name>
    <dbReference type="NCBI Taxonomy" id="648752"/>
    <lineage>
        <taxon>Bacteria</taxon>
        <taxon>Bacillati</taxon>
        <taxon>Actinomycetota</taxon>
        <taxon>Actinomycetes</taxon>
        <taxon>Propionibacteriales</taxon>
        <taxon>Actinopolymorphaceae</taxon>
        <taxon>Actinopolymorpha</taxon>
    </lineage>
</organism>
<dbReference type="SMART" id="SM00855">
    <property type="entry name" value="PGAM"/>
    <property type="match status" value="1"/>
</dbReference>
<dbReference type="EMBL" id="JADBEM010000001">
    <property type="protein sequence ID" value="MBE1611774.1"/>
    <property type="molecule type" value="Genomic_DNA"/>
</dbReference>
<dbReference type="Gene3D" id="3.40.50.1240">
    <property type="entry name" value="Phosphoglycerate mutase-like"/>
    <property type="match status" value="1"/>
</dbReference>
<dbReference type="RefSeq" id="WP_192754933.1">
    <property type="nucleotide sequence ID" value="NZ_BAABJL010000176.1"/>
</dbReference>
<dbReference type="PIRSF" id="PIRSF000709">
    <property type="entry name" value="6PFK_2-Ptase"/>
    <property type="match status" value="1"/>
</dbReference>
<gene>
    <name evidence="2" type="ORF">HEB94_008622</name>
</gene>
<reference evidence="2" key="1">
    <citation type="submission" date="2020-10" db="EMBL/GenBank/DDBJ databases">
        <title>Sequencing the genomes of 1000 actinobacteria strains.</title>
        <authorList>
            <person name="Klenk H.-P."/>
        </authorList>
    </citation>
    <scope>NUCLEOTIDE SEQUENCE</scope>
    <source>
        <strain evidence="2">DSM 45354</strain>
    </source>
</reference>
<dbReference type="GO" id="GO:0070297">
    <property type="term" value="P:regulation of phosphorelay signal transduction system"/>
    <property type="evidence" value="ECO:0007669"/>
    <property type="project" value="TreeGrafter"/>
</dbReference>
<dbReference type="InterPro" id="IPR029033">
    <property type="entry name" value="His_PPase_superfam"/>
</dbReference>
<dbReference type="InterPro" id="IPR013078">
    <property type="entry name" value="His_Pase_superF_clade-1"/>
</dbReference>
<evidence type="ECO:0000313" key="3">
    <source>
        <dbReference type="Proteomes" id="UP000638648"/>
    </source>
</evidence>
<keyword evidence="3" id="KW-1185">Reference proteome</keyword>
<feature type="binding site" evidence="1">
    <location>
        <position position="62"/>
    </location>
    <ligand>
        <name>substrate</name>
    </ligand>
</feature>
<sequence>MNDPRPELWLARHGETEWSRTSRHTSITDVPLTQAGERSAWELGDRLAGTSFDLVLSSPLSRARETARLAGFGDRIEIDPGAQEWRYGDHEGRTTAQIREDDPDWSVWTHPSPGGESLEQVAARADLLIARVRREASTRALVFSHGHFLRVLGARWMDLPPRVGANLVLDVATVSVLGWERGETPAIQRWNA</sequence>
<evidence type="ECO:0000256" key="1">
    <source>
        <dbReference type="PIRSR" id="PIRSR613078-2"/>
    </source>
</evidence>
<keyword evidence="2" id="KW-0413">Isomerase</keyword>
<protein>
    <submittedName>
        <fullName evidence="2">Phosphoglycerate mutase</fullName>
        <ecNumber evidence="2">5.4.2.12</ecNumber>
    </submittedName>
</protein>
<dbReference type="EC" id="5.4.2.12" evidence="2"/>
<proteinExistence type="predicted"/>
<name>A0A927N469_9ACTN</name>
<dbReference type="PANTHER" id="PTHR48100:SF15">
    <property type="entry name" value="SEDOHEPTULOSE 1,7-BISPHOSPHATASE"/>
    <property type="match status" value="1"/>
</dbReference>
<dbReference type="SUPFAM" id="SSF53254">
    <property type="entry name" value="Phosphoglycerate mutase-like"/>
    <property type="match status" value="1"/>
</dbReference>
<accession>A0A927N469</accession>